<dbReference type="EMBL" id="SHKN01000002">
    <property type="protein sequence ID" value="RZT93542.1"/>
    <property type="molecule type" value="Genomic_DNA"/>
</dbReference>
<protein>
    <submittedName>
        <fullName evidence="1">Uncharacterized protein</fullName>
    </submittedName>
</protein>
<organism evidence="1 2">
    <name type="scientific">Ancylomarina subtilis</name>
    <dbReference type="NCBI Taxonomy" id="1639035"/>
    <lineage>
        <taxon>Bacteria</taxon>
        <taxon>Pseudomonadati</taxon>
        <taxon>Bacteroidota</taxon>
        <taxon>Bacteroidia</taxon>
        <taxon>Marinilabiliales</taxon>
        <taxon>Marinifilaceae</taxon>
        <taxon>Ancylomarina</taxon>
    </lineage>
</organism>
<sequence length="76" mass="9281">MNQQSEKLELIEWLVKQSDSNVIESVKKIKSEHVNSYNTDRKLTHEERCLLYRIQFLEGRSPKEQDECREFYEQYL</sequence>
<reference evidence="1 2" key="1">
    <citation type="submission" date="2019-02" db="EMBL/GenBank/DDBJ databases">
        <title>Genomic Encyclopedia of Type Strains, Phase IV (KMG-IV): sequencing the most valuable type-strain genomes for metagenomic binning, comparative biology and taxonomic classification.</title>
        <authorList>
            <person name="Goeker M."/>
        </authorList>
    </citation>
    <scope>NUCLEOTIDE SEQUENCE [LARGE SCALE GENOMIC DNA]</scope>
    <source>
        <strain evidence="1 2">DSM 28825</strain>
    </source>
</reference>
<proteinExistence type="predicted"/>
<evidence type="ECO:0000313" key="2">
    <source>
        <dbReference type="Proteomes" id="UP000293562"/>
    </source>
</evidence>
<name>A0A4Q7VEG2_9BACT</name>
<comment type="caution">
    <text evidence="1">The sequence shown here is derived from an EMBL/GenBank/DDBJ whole genome shotgun (WGS) entry which is preliminary data.</text>
</comment>
<evidence type="ECO:0000313" key="1">
    <source>
        <dbReference type="EMBL" id="RZT93542.1"/>
    </source>
</evidence>
<keyword evidence="2" id="KW-1185">Reference proteome</keyword>
<gene>
    <name evidence="1" type="ORF">EV201_2712</name>
</gene>
<dbReference type="RefSeq" id="WP_130308082.1">
    <property type="nucleotide sequence ID" value="NZ_SHKN01000002.1"/>
</dbReference>
<accession>A0A4Q7VEG2</accession>
<dbReference type="AlphaFoldDB" id="A0A4Q7VEG2"/>
<dbReference type="Proteomes" id="UP000293562">
    <property type="component" value="Unassembled WGS sequence"/>
</dbReference>
<dbReference type="OrthoDB" id="770454at2"/>